<dbReference type="Proteomes" id="UP000479710">
    <property type="component" value="Unassembled WGS sequence"/>
</dbReference>
<name>A0A6G1DMN6_9ORYZ</name>
<dbReference type="EMBL" id="SPHZ02000006">
    <property type="protein sequence ID" value="KAF0913709.1"/>
    <property type="molecule type" value="Genomic_DNA"/>
</dbReference>
<organism evidence="2 3">
    <name type="scientific">Oryza meyeriana var. granulata</name>
    <dbReference type="NCBI Taxonomy" id="110450"/>
    <lineage>
        <taxon>Eukaryota</taxon>
        <taxon>Viridiplantae</taxon>
        <taxon>Streptophyta</taxon>
        <taxon>Embryophyta</taxon>
        <taxon>Tracheophyta</taxon>
        <taxon>Spermatophyta</taxon>
        <taxon>Magnoliopsida</taxon>
        <taxon>Liliopsida</taxon>
        <taxon>Poales</taxon>
        <taxon>Poaceae</taxon>
        <taxon>BOP clade</taxon>
        <taxon>Oryzoideae</taxon>
        <taxon>Oryzeae</taxon>
        <taxon>Oryzinae</taxon>
        <taxon>Oryza</taxon>
        <taxon>Oryza meyeriana</taxon>
    </lineage>
</organism>
<proteinExistence type="predicted"/>
<sequence length="60" mass="6735">MGKQDGVSVSLTSDGIFVMKENEGRGEQKKNDLKQRHFGSPGHARIKGRQRKMQPESCFS</sequence>
<feature type="region of interest" description="Disordered" evidence="1">
    <location>
        <begin position="18"/>
        <end position="60"/>
    </location>
</feature>
<protein>
    <submittedName>
        <fullName evidence="2">Uncharacterized protein</fullName>
    </submittedName>
</protein>
<keyword evidence="3" id="KW-1185">Reference proteome</keyword>
<comment type="caution">
    <text evidence="2">The sequence shown here is derived from an EMBL/GenBank/DDBJ whole genome shotgun (WGS) entry which is preliminary data.</text>
</comment>
<evidence type="ECO:0000313" key="3">
    <source>
        <dbReference type="Proteomes" id="UP000479710"/>
    </source>
</evidence>
<feature type="compositionally biased region" description="Basic and acidic residues" evidence="1">
    <location>
        <begin position="20"/>
        <end position="35"/>
    </location>
</feature>
<accession>A0A6G1DMN6</accession>
<dbReference type="AlphaFoldDB" id="A0A6G1DMN6"/>
<gene>
    <name evidence="2" type="ORF">E2562_024591</name>
</gene>
<evidence type="ECO:0000256" key="1">
    <source>
        <dbReference type="SAM" id="MobiDB-lite"/>
    </source>
</evidence>
<reference evidence="2 3" key="1">
    <citation type="submission" date="2019-11" db="EMBL/GenBank/DDBJ databases">
        <title>Whole genome sequence of Oryza granulata.</title>
        <authorList>
            <person name="Li W."/>
        </authorList>
    </citation>
    <scope>NUCLEOTIDE SEQUENCE [LARGE SCALE GENOMIC DNA]</scope>
    <source>
        <strain evidence="3">cv. Menghai</strain>
        <tissue evidence="2">Leaf</tissue>
    </source>
</reference>
<evidence type="ECO:0000313" key="2">
    <source>
        <dbReference type="EMBL" id="KAF0913709.1"/>
    </source>
</evidence>